<keyword evidence="2" id="KW-0472">Membrane</keyword>
<proteinExistence type="predicted"/>
<feature type="transmembrane region" description="Helical" evidence="2">
    <location>
        <begin position="129"/>
        <end position="150"/>
    </location>
</feature>
<gene>
    <name evidence="3" type="ORF">M0812_13937</name>
</gene>
<dbReference type="PANTHER" id="PTHR31061:SF24">
    <property type="entry name" value="LD22376P"/>
    <property type="match status" value="1"/>
</dbReference>
<evidence type="ECO:0000256" key="1">
    <source>
        <dbReference type="SAM" id="MobiDB-lite"/>
    </source>
</evidence>
<comment type="caution">
    <text evidence="3">The sequence shown here is derived from an EMBL/GenBank/DDBJ whole genome shotgun (WGS) entry which is preliminary data.</text>
</comment>
<feature type="transmembrane region" description="Helical" evidence="2">
    <location>
        <begin position="406"/>
        <end position="428"/>
    </location>
</feature>
<evidence type="ECO:0000313" key="4">
    <source>
        <dbReference type="Proteomes" id="UP001146793"/>
    </source>
</evidence>
<evidence type="ECO:0008006" key="5">
    <source>
        <dbReference type="Google" id="ProtNLM"/>
    </source>
</evidence>
<feature type="transmembrane region" description="Helical" evidence="2">
    <location>
        <begin position="60"/>
        <end position="82"/>
    </location>
</feature>
<protein>
    <recommendedName>
        <fullName evidence="5">Heparan-alpha-glucosaminide N-acetyltransferase catalytic domain-containing protein</fullName>
    </recommendedName>
</protein>
<dbReference type="AlphaFoldDB" id="A0AAV7ZN62"/>
<feature type="region of interest" description="Disordered" evidence="1">
    <location>
        <begin position="277"/>
        <end position="373"/>
    </location>
</feature>
<dbReference type="Proteomes" id="UP001146793">
    <property type="component" value="Unassembled WGS sequence"/>
</dbReference>
<feature type="transmembrane region" description="Helical" evidence="2">
    <location>
        <begin position="170"/>
        <end position="188"/>
    </location>
</feature>
<feature type="transmembrane region" description="Helical" evidence="2">
    <location>
        <begin position="20"/>
        <end position="40"/>
    </location>
</feature>
<feature type="transmembrane region" description="Helical" evidence="2">
    <location>
        <begin position="241"/>
        <end position="266"/>
    </location>
</feature>
<name>A0AAV7ZN62_9EUKA</name>
<reference evidence="3" key="1">
    <citation type="submission" date="2022-08" db="EMBL/GenBank/DDBJ databases">
        <title>Novel sulphate-reducing endosymbionts in the free-living metamonad Anaeramoeba.</title>
        <authorList>
            <person name="Jerlstrom-Hultqvist J."/>
            <person name="Cepicka I."/>
            <person name="Gallot-Lavallee L."/>
            <person name="Salas-Leiva D."/>
            <person name="Curtis B.A."/>
            <person name="Zahonova K."/>
            <person name="Pipaliya S."/>
            <person name="Dacks J."/>
            <person name="Roger A.J."/>
        </authorList>
    </citation>
    <scope>NUCLEOTIDE SEQUENCE</scope>
    <source>
        <strain evidence="3">Busselton2</strain>
    </source>
</reference>
<feature type="transmembrane region" description="Helical" evidence="2">
    <location>
        <begin position="94"/>
        <end position="117"/>
    </location>
</feature>
<evidence type="ECO:0000313" key="3">
    <source>
        <dbReference type="EMBL" id="KAJ3441917.1"/>
    </source>
</evidence>
<accession>A0AAV7ZN62</accession>
<feature type="transmembrane region" description="Helical" evidence="2">
    <location>
        <begin position="440"/>
        <end position="463"/>
    </location>
</feature>
<feature type="transmembrane region" description="Helical" evidence="2">
    <location>
        <begin position="541"/>
        <end position="559"/>
    </location>
</feature>
<feature type="compositionally biased region" description="Low complexity" evidence="1">
    <location>
        <begin position="323"/>
        <end position="339"/>
    </location>
</feature>
<evidence type="ECO:0000256" key="2">
    <source>
        <dbReference type="SAM" id="Phobius"/>
    </source>
</evidence>
<dbReference type="PANTHER" id="PTHR31061">
    <property type="entry name" value="LD22376P"/>
    <property type="match status" value="1"/>
</dbReference>
<sequence>MSTNEHKSLLQKNKVSKASYRLISVDVLRGIFLFIMTFVNNSGDKWTDHGPWNGFRLADVVMPGFLFTVGFSIVLSFTRLLSRGVPRKQLVKKVLIRTLKLIGLGLFLAGHIPYYNFKTLRIPGVLQRIAIAYLIGSLTVLLMPVFSFTWFSQTKNCFLLHLRVLCQYSLWWLIGISIQIIYLCVTFLSKIGGCPRGSIEADCNVAAHIDRAILTTNHMYSRPTCLELEKNPCKFFDPEGIFTTAFGAPGSVFFGIYFGIIWVHALNGDLNTRKKKLGSSSNSILNSSSPISSFSSSSENNTKTNNNKTSIQEKEKYQKNQNEESSISFSDQSSQSTGSNELNISNKKEKKNLFSSSGNSDQDKTQPLKNLKSPRSQSIFQTLSTSLDVLNLNFKYKNVRFSTKDLILHWLIVSLFCLIFGIVLHFTVFPINKNLYSTSYISLNVGISGCVLCVLYLGIEYFWKFRYQNQPNKRPIWVLPFVSLGMNSIFVFIADPMLQISLGIRGSDWAYFFYGDQKKSFNTLIWKHLFLSWMSENTAKIIWGLCDSITFSIITTILYKKKIFFKV</sequence>
<feature type="compositionally biased region" description="Low complexity" evidence="1">
    <location>
        <begin position="279"/>
        <end position="310"/>
    </location>
</feature>
<organism evidence="3 4">
    <name type="scientific">Anaeramoeba flamelloides</name>
    <dbReference type="NCBI Taxonomy" id="1746091"/>
    <lineage>
        <taxon>Eukaryota</taxon>
        <taxon>Metamonada</taxon>
        <taxon>Anaeramoebidae</taxon>
        <taxon>Anaeramoeba</taxon>
    </lineage>
</organism>
<dbReference type="EMBL" id="JANTQA010000029">
    <property type="protein sequence ID" value="KAJ3441917.1"/>
    <property type="molecule type" value="Genomic_DNA"/>
</dbReference>
<feature type="transmembrane region" description="Helical" evidence="2">
    <location>
        <begin position="475"/>
        <end position="494"/>
    </location>
</feature>
<keyword evidence="2" id="KW-1133">Transmembrane helix</keyword>
<keyword evidence="2" id="KW-0812">Transmembrane</keyword>
<feature type="compositionally biased region" description="Basic and acidic residues" evidence="1">
    <location>
        <begin position="311"/>
        <end position="322"/>
    </location>
</feature>